<reference evidence="12" key="1">
    <citation type="submission" date="2021-01" db="UniProtKB">
        <authorList>
            <consortium name="EnsemblPlants"/>
        </authorList>
    </citation>
    <scope>IDENTIFICATION</scope>
</reference>
<dbReference type="InterPro" id="IPR038408">
    <property type="entry name" value="GNK2_sf"/>
</dbReference>
<dbReference type="AlphaFoldDB" id="A0A7N0U614"/>
<evidence type="ECO:0000256" key="1">
    <source>
        <dbReference type="ARBA" id="ARBA00004251"/>
    </source>
</evidence>
<dbReference type="Gramene" id="Kaladp0055s0265.1.v1.1">
    <property type="protein sequence ID" value="Kaladp0055s0265.1.v1.1"/>
    <property type="gene ID" value="Kaladp0055s0265.v1.1"/>
</dbReference>
<dbReference type="FunFam" id="3.30.430.20:FF:000008">
    <property type="entry name" value="cysteine-rich repeat secretory protein 3"/>
    <property type="match status" value="1"/>
</dbReference>
<dbReference type="InterPro" id="IPR002902">
    <property type="entry name" value="GNK2"/>
</dbReference>
<keyword evidence="2" id="KW-0945">Host-virus interaction</keyword>
<dbReference type="Gene3D" id="3.30.430.20">
    <property type="entry name" value="Gnk2 domain, C-X8-C-X2-C motif"/>
    <property type="match status" value="2"/>
</dbReference>
<dbReference type="EnsemblPlants" id="Kaladp0055s0265.1.v1.1">
    <property type="protein sequence ID" value="Kaladp0055s0265.1.v1.1"/>
    <property type="gene ID" value="Kaladp0055s0265.v1.1"/>
</dbReference>
<evidence type="ECO:0000256" key="7">
    <source>
        <dbReference type="ARBA" id="ARBA00024184"/>
    </source>
</evidence>
<dbReference type="OMA" id="NSECHDC"/>
<proteinExistence type="inferred from homology"/>
<keyword evidence="6" id="KW-1015">Disulfide bond</keyword>
<evidence type="ECO:0000256" key="8">
    <source>
        <dbReference type="ARBA" id="ARBA00038393"/>
    </source>
</evidence>
<dbReference type="PANTHER" id="PTHR32080:SF24">
    <property type="entry name" value="PLASMODESMATA-LOCATED PROTEIN 2"/>
    <property type="match status" value="1"/>
</dbReference>
<evidence type="ECO:0000256" key="5">
    <source>
        <dbReference type="ARBA" id="ARBA00022949"/>
    </source>
</evidence>
<feature type="domain" description="Gnk2-homologous" evidence="11">
    <location>
        <begin position="33"/>
        <end position="133"/>
    </location>
</feature>
<comment type="subcellular location">
    <subcellularLocation>
        <location evidence="7">Cell junction</location>
        <location evidence="7">Plasmodesma</location>
    </subcellularLocation>
    <subcellularLocation>
        <location evidence="1">Cell membrane</location>
        <topology evidence="1">Single-pass type I membrane protein</topology>
    </subcellularLocation>
</comment>
<sequence length="285" mass="30006">MGFCCTASLVIFLSLVLQVRLDKPALAESASDYTALVYRGCGKEGASPGQYSEALRSLLDSLVAQSSQVKFRATNASAPVSGLFQCRGDLSNSECHDCVSQAQQMAVSVCGDAATAARVQFSGCYVLYSASGVSLNYGSELLYKACSATDVAGAGFEERRDMALQTMSDQVSKTHGFYATVFESVYVLAQCEGDVDDGDCGECVKTAVQKAQVECGSSIGGEAYLDKCFITYSYTPNGVPKTASVSSSTGSTTNKRTTADFILICAAVAGTVVVCMVLARSRRKK</sequence>
<dbReference type="CDD" id="cd23509">
    <property type="entry name" value="Gnk2-like"/>
    <property type="match status" value="2"/>
</dbReference>
<evidence type="ECO:0000256" key="2">
    <source>
        <dbReference type="ARBA" id="ARBA00022581"/>
    </source>
</evidence>
<evidence type="ECO:0000256" key="6">
    <source>
        <dbReference type="ARBA" id="ARBA00023157"/>
    </source>
</evidence>
<dbReference type="GO" id="GO:0046739">
    <property type="term" value="P:transport of virus in multicellular host"/>
    <property type="evidence" value="ECO:0007669"/>
    <property type="project" value="TreeGrafter"/>
</dbReference>
<evidence type="ECO:0000313" key="13">
    <source>
        <dbReference type="Proteomes" id="UP000594263"/>
    </source>
</evidence>
<keyword evidence="9" id="KW-0472">Membrane</keyword>
<evidence type="ECO:0000313" key="12">
    <source>
        <dbReference type="EnsemblPlants" id="Kaladp0055s0265.1.v1.1"/>
    </source>
</evidence>
<dbReference type="GO" id="GO:0010497">
    <property type="term" value="P:plasmodesmata-mediated intercellular transport"/>
    <property type="evidence" value="ECO:0007669"/>
    <property type="project" value="TreeGrafter"/>
</dbReference>
<keyword evidence="4" id="KW-0677">Repeat</keyword>
<evidence type="ECO:0000256" key="3">
    <source>
        <dbReference type="ARBA" id="ARBA00022729"/>
    </source>
</evidence>
<dbReference type="InterPro" id="IPR051378">
    <property type="entry name" value="Cell2Cell_Antifungal"/>
</dbReference>
<keyword evidence="13" id="KW-1185">Reference proteome</keyword>
<feature type="transmembrane region" description="Helical" evidence="9">
    <location>
        <begin position="261"/>
        <end position="279"/>
    </location>
</feature>
<feature type="signal peptide" evidence="10">
    <location>
        <begin position="1"/>
        <end position="21"/>
    </location>
</feature>
<evidence type="ECO:0000256" key="4">
    <source>
        <dbReference type="ARBA" id="ARBA00022737"/>
    </source>
</evidence>
<protein>
    <recommendedName>
        <fullName evidence="11">Gnk2-homologous domain-containing protein</fullName>
    </recommendedName>
</protein>
<dbReference type="Pfam" id="PF01657">
    <property type="entry name" value="Stress-antifung"/>
    <property type="match status" value="2"/>
</dbReference>
<name>A0A7N0U614_KALFE</name>
<dbReference type="Proteomes" id="UP000594263">
    <property type="component" value="Unplaced"/>
</dbReference>
<keyword evidence="3 10" id="KW-0732">Signal</keyword>
<dbReference type="PROSITE" id="PS51473">
    <property type="entry name" value="GNK2"/>
    <property type="match status" value="2"/>
</dbReference>
<keyword evidence="5" id="KW-0965">Cell junction</keyword>
<keyword evidence="9" id="KW-0812">Transmembrane</keyword>
<accession>A0A7N0U614</accession>
<dbReference type="PANTHER" id="PTHR32080">
    <property type="entry name" value="ANTIFUNGAL PROTEIN GINKBILOBIN-2-LIKE"/>
    <property type="match status" value="1"/>
</dbReference>
<keyword evidence="9" id="KW-1133">Transmembrane helix</keyword>
<dbReference type="GO" id="GO:0009506">
    <property type="term" value="C:plasmodesma"/>
    <property type="evidence" value="ECO:0007669"/>
    <property type="project" value="UniProtKB-SubCell"/>
</dbReference>
<dbReference type="GO" id="GO:0005886">
    <property type="term" value="C:plasma membrane"/>
    <property type="evidence" value="ECO:0007669"/>
    <property type="project" value="UniProtKB-SubCell"/>
</dbReference>
<feature type="chain" id="PRO_5029474460" description="Gnk2-homologous domain-containing protein" evidence="10">
    <location>
        <begin position="22"/>
        <end position="285"/>
    </location>
</feature>
<evidence type="ECO:0000256" key="10">
    <source>
        <dbReference type="SAM" id="SignalP"/>
    </source>
</evidence>
<comment type="similarity">
    <text evidence="8">Belongs to the cysteine-rich repeat secretory protein family. Plasmodesmata-located proteins (PDLD) subfamily.</text>
</comment>
<feature type="domain" description="Gnk2-homologous" evidence="11">
    <location>
        <begin position="138"/>
        <end position="237"/>
    </location>
</feature>
<evidence type="ECO:0000259" key="11">
    <source>
        <dbReference type="PROSITE" id="PS51473"/>
    </source>
</evidence>
<organism evidence="12 13">
    <name type="scientific">Kalanchoe fedtschenkoi</name>
    <name type="common">Lavender scallops</name>
    <name type="synonym">South American air plant</name>
    <dbReference type="NCBI Taxonomy" id="63787"/>
    <lineage>
        <taxon>Eukaryota</taxon>
        <taxon>Viridiplantae</taxon>
        <taxon>Streptophyta</taxon>
        <taxon>Embryophyta</taxon>
        <taxon>Tracheophyta</taxon>
        <taxon>Spermatophyta</taxon>
        <taxon>Magnoliopsida</taxon>
        <taxon>eudicotyledons</taxon>
        <taxon>Gunneridae</taxon>
        <taxon>Pentapetalae</taxon>
        <taxon>Saxifragales</taxon>
        <taxon>Crassulaceae</taxon>
        <taxon>Kalanchoe</taxon>
    </lineage>
</organism>
<evidence type="ECO:0000256" key="9">
    <source>
        <dbReference type="SAM" id="Phobius"/>
    </source>
</evidence>